<dbReference type="PROSITE" id="PS50894">
    <property type="entry name" value="HPT"/>
    <property type="match status" value="1"/>
</dbReference>
<feature type="domain" description="HPt" evidence="2">
    <location>
        <begin position="35"/>
        <end position="128"/>
    </location>
</feature>
<protein>
    <recommendedName>
        <fullName evidence="2">HPt domain-containing protein</fullName>
    </recommendedName>
</protein>
<dbReference type="GO" id="GO:0004672">
    <property type="term" value="F:protein kinase activity"/>
    <property type="evidence" value="ECO:0007669"/>
    <property type="project" value="UniProtKB-ARBA"/>
</dbReference>
<dbReference type="AlphaFoldDB" id="A0A401FZD2"/>
<gene>
    <name evidence="3" type="ORF">DENIS_3324</name>
</gene>
<dbReference type="Proteomes" id="UP000288096">
    <property type="component" value="Unassembled WGS sequence"/>
</dbReference>
<keyword evidence="4" id="KW-1185">Reference proteome</keyword>
<dbReference type="GO" id="GO:0000160">
    <property type="term" value="P:phosphorelay signal transduction system"/>
    <property type="evidence" value="ECO:0007669"/>
    <property type="project" value="InterPro"/>
</dbReference>
<feature type="modified residue" description="Phosphohistidine" evidence="1">
    <location>
        <position position="74"/>
    </location>
</feature>
<dbReference type="RefSeq" id="WP_124329527.1">
    <property type="nucleotide sequence ID" value="NZ_BEXT01000001.1"/>
</dbReference>
<dbReference type="EMBL" id="BEXT01000001">
    <property type="protein sequence ID" value="GBC62352.1"/>
    <property type="molecule type" value="Genomic_DNA"/>
</dbReference>
<organism evidence="3 4">
    <name type="scientific">Desulfonema ishimotonii</name>
    <dbReference type="NCBI Taxonomy" id="45657"/>
    <lineage>
        <taxon>Bacteria</taxon>
        <taxon>Pseudomonadati</taxon>
        <taxon>Thermodesulfobacteriota</taxon>
        <taxon>Desulfobacteria</taxon>
        <taxon>Desulfobacterales</taxon>
        <taxon>Desulfococcaceae</taxon>
        <taxon>Desulfonema</taxon>
    </lineage>
</organism>
<dbReference type="Gene3D" id="1.20.120.160">
    <property type="entry name" value="HPT domain"/>
    <property type="match status" value="1"/>
</dbReference>
<reference evidence="4" key="1">
    <citation type="submission" date="2017-11" db="EMBL/GenBank/DDBJ databases">
        <authorList>
            <person name="Watanabe M."/>
            <person name="Kojima H."/>
        </authorList>
    </citation>
    <scope>NUCLEOTIDE SEQUENCE [LARGE SCALE GENOMIC DNA]</scope>
    <source>
        <strain evidence="4">Tokyo 01</strain>
    </source>
</reference>
<evidence type="ECO:0000313" key="4">
    <source>
        <dbReference type="Proteomes" id="UP000288096"/>
    </source>
</evidence>
<name>A0A401FZD2_9BACT</name>
<dbReference type="CDD" id="cd00088">
    <property type="entry name" value="HPT"/>
    <property type="match status" value="1"/>
</dbReference>
<comment type="caution">
    <text evidence="3">The sequence shown here is derived from an EMBL/GenBank/DDBJ whole genome shotgun (WGS) entry which is preliminary data.</text>
</comment>
<dbReference type="SUPFAM" id="SSF47226">
    <property type="entry name" value="Histidine-containing phosphotransfer domain, HPT domain"/>
    <property type="match status" value="1"/>
</dbReference>
<dbReference type="Pfam" id="PF01627">
    <property type="entry name" value="Hpt"/>
    <property type="match status" value="1"/>
</dbReference>
<dbReference type="InterPro" id="IPR008207">
    <property type="entry name" value="Sig_transdc_His_kin_Hpt_dom"/>
</dbReference>
<sequence length="139" mass="15250">MSDKKKQKNGLHRVSPEFQPSPVDMAELRAITRGEPRLIREIIRLYLERLPELMAQIEQSLNAGDSESLKFSAHALKGMSLNLAAGTVADAALQLEKTARSRDLSAADEQHARLKSAVAHLKIALDDLTGQMASGIENH</sequence>
<reference evidence="4" key="2">
    <citation type="submission" date="2019-01" db="EMBL/GenBank/DDBJ databases">
        <title>Genome sequence of Desulfonema ishimotonii strain Tokyo 01.</title>
        <authorList>
            <person name="Fukui M."/>
        </authorList>
    </citation>
    <scope>NUCLEOTIDE SEQUENCE [LARGE SCALE GENOMIC DNA]</scope>
    <source>
        <strain evidence="4">Tokyo 01</strain>
    </source>
</reference>
<evidence type="ECO:0000313" key="3">
    <source>
        <dbReference type="EMBL" id="GBC62352.1"/>
    </source>
</evidence>
<evidence type="ECO:0000256" key="1">
    <source>
        <dbReference type="PROSITE-ProRule" id="PRU00110"/>
    </source>
</evidence>
<keyword evidence="1" id="KW-0597">Phosphoprotein</keyword>
<dbReference type="InterPro" id="IPR036641">
    <property type="entry name" value="HPT_dom_sf"/>
</dbReference>
<proteinExistence type="predicted"/>
<accession>A0A401FZD2</accession>
<dbReference type="SMART" id="SM00073">
    <property type="entry name" value="HPT"/>
    <property type="match status" value="1"/>
</dbReference>
<evidence type="ECO:0000259" key="2">
    <source>
        <dbReference type="PROSITE" id="PS50894"/>
    </source>
</evidence>